<dbReference type="Proteomes" id="UP001165641">
    <property type="component" value="Unassembled WGS sequence"/>
</dbReference>
<protein>
    <submittedName>
        <fullName evidence="2">Uncharacterized protein</fullName>
    </submittedName>
</protein>
<evidence type="ECO:0000256" key="1">
    <source>
        <dbReference type="SAM" id="MobiDB-lite"/>
    </source>
</evidence>
<reference evidence="2" key="1">
    <citation type="submission" date="2022-12" db="EMBL/GenBank/DDBJ databases">
        <title>Paracoccus onchidii sp. nov., isolated from a marine invertebrate from the South China Sea.</title>
        <authorList>
            <person name="Xu S."/>
            <person name="Liu Z."/>
            <person name="Xu Y."/>
        </authorList>
    </citation>
    <scope>NUCLEOTIDE SEQUENCE</scope>
    <source>
        <strain evidence="2">Z330</strain>
    </source>
</reference>
<proteinExistence type="predicted"/>
<sequence>MTKHISDQPRNHGGQRLREFTRQERQDGMHPVIARLRSRPQMRGDENRKTAQFLRIERGRLA</sequence>
<dbReference type="EMBL" id="JAQBIE010000007">
    <property type="protein sequence ID" value="MDB6177222.1"/>
    <property type="molecule type" value="Genomic_DNA"/>
</dbReference>
<accession>A0ABT4ZD73</accession>
<feature type="compositionally biased region" description="Basic and acidic residues" evidence="1">
    <location>
        <begin position="42"/>
        <end position="62"/>
    </location>
</feature>
<organism evidence="2 3">
    <name type="scientific">Paracoccus onchidii</name>
    <dbReference type="NCBI Taxonomy" id="3017813"/>
    <lineage>
        <taxon>Bacteria</taxon>
        <taxon>Pseudomonadati</taxon>
        <taxon>Pseudomonadota</taxon>
        <taxon>Alphaproteobacteria</taxon>
        <taxon>Rhodobacterales</taxon>
        <taxon>Paracoccaceae</taxon>
        <taxon>Paracoccus</taxon>
    </lineage>
</organism>
<feature type="compositionally biased region" description="Basic and acidic residues" evidence="1">
    <location>
        <begin position="1"/>
        <end position="28"/>
    </location>
</feature>
<evidence type="ECO:0000313" key="2">
    <source>
        <dbReference type="EMBL" id="MDB6177222.1"/>
    </source>
</evidence>
<keyword evidence="3" id="KW-1185">Reference proteome</keyword>
<gene>
    <name evidence="2" type="ORF">PAF17_06835</name>
</gene>
<evidence type="ECO:0000313" key="3">
    <source>
        <dbReference type="Proteomes" id="UP001165641"/>
    </source>
</evidence>
<feature type="region of interest" description="Disordered" evidence="1">
    <location>
        <begin position="1"/>
        <end position="62"/>
    </location>
</feature>
<dbReference type="RefSeq" id="WP_271888348.1">
    <property type="nucleotide sequence ID" value="NZ_JAQBIE010000007.1"/>
</dbReference>
<name>A0ABT4ZD73_9RHOB</name>
<comment type="caution">
    <text evidence="2">The sequence shown here is derived from an EMBL/GenBank/DDBJ whole genome shotgun (WGS) entry which is preliminary data.</text>
</comment>